<evidence type="ECO:0000256" key="1">
    <source>
        <dbReference type="ARBA" id="ARBA00010236"/>
    </source>
</evidence>
<dbReference type="InterPro" id="IPR027417">
    <property type="entry name" value="P-loop_NTPase"/>
</dbReference>
<protein>
    <submittedName>
        <fullName evidence="2">Uncharacterized protein</fullName>
    </submittedName>
</protein>
<dbReference type="InParanoid" id="K1R1B9"/>
<organism evidence="2">
    <name type="scientific">Magallana gigas</name>
    <name type="common">Pacific oyster</name>
    <name type="synonym">Crassostrea gigas</name>
    <dbReference type="NCBI Taxonomy" id="29159"/>
    <lineage>
        <taxon>Eukaryota</taxon>
        <taxon>Metazoa</taxon>
        <taxon>Spiralia</taxon>
        <taxon>Lophotrochozoa</taxon>
        <taxon>Mollusca</taxon>
        <taxon>Bivalvia</taxon>
        <taxon>Autobranchia</taxon>
        <taxon>Pteriomorphia</taxon>
        <taxon>Ostreida</taxon>
        <taxon>Ostreoidea</taxon>
        <taxon>Ostreidae</taxon>
        <taxon>Magallana</taxon>
    </lineage>
</organism>
<dbReference type="InterPro" id="IPR051589">
    <property type="entry name" value="Sialate-O-sulfotransferase"/>
</dbReference>
<dbReference type="AlphaFoldDB" id="K1R1B9"/>
<dbReference type="Gene3D" id="3.40.50.300">
    <property type="entry name" value="P-loop containing nucleotide triphosphate hydrolases"/>
    <property type="match status" value="1"/>
</dbReference>
<sequence length="184" mass="21013">MSWSTCYRFRFSSSAVVCLALFYIVVFNGLSLYGLIKSTYTPVSLPVNRDRLYFAYMKYDRALWKCKKPHLSQTPLPLTALASFPGSGNTWVRHILQQATGILTGSIYNDKVLKIMGFPGENIQNSSVLVVKTHDYGRNETQKYQRAILILRNPKDALLAEFNRLRGGHIGFARKEDFTKSRCF</sequence>
<name>K1R1B9_MAGGI</name>
<accession>K1R1B9</accession>
<dbReference type="PANTHER" id="PTHR45964:SF5">
    <property type="entry name" value="WSCD FAMILY MEMBER CG9164"/>
    <property type="match status" value="1"/>
</dbReference>
<gene>
    <name evidence="2" type="ORF">CGI_10025121</name>
</gene>
<dbReference type="HOGENOM" id="CLU_1469603_0_0_1"/>
<dbReference type="SUPFAM" id="SSF52540">
    <property type="entry name" value="P-loop containing nucleoside triphosphate hydrolases"/>
    <property type="match status" value="1"/>
</dbReference>
<dbReference type="PANTHER" id="PTHR45964">
    <property type="entry name" value="WSCD FAMILY MEMBER CG9164"/>
    <property type="match status" value="1"/>
</dbReference>
<evidence type="ECO:0000313" key="2">
    <source>
        <dbReference type="EMBL" id="EKC39663.1"/>
    </source>
</evidence>
<proteinExistence type="inferred from homology"/>
<reference evidence="2" key="1">
    <citation type="journal article" date="2012" name="Nature">
        <title>The oyster genome reveals stress adaptation and complexity of shell formation.</title>
        <authorList>
            <person name="Zhang G."/>
            <person name="Fang X."/>
            <person name="Guo X."/>
            <person name="Li L."/>
            <person name="Luo R."/>
            <person name="Xu F."/>
            <person name="Yang P."/>
            <person name="Zhang L."/>
            <person name="Wang X."/>
            <person name="Qi H."/>
            <person name="Xiong Z."/>
            <person name="Que H."/>
            <person name="Xie Y."/>
            <person name="Holland P.W."/>
            <person name="Paps J."/>
            <person name="Zhu Y."/>
            <person name="Wu F."/>
            <person name="Chen Y."/>
            <person name="Wang J."/>
            <person name="Peng C."/>
            <person name="Meng J."/>
            <person name="Yang L."/>
            <person name="Liu J."/>
            <person name="Wen B."/>
            <person name="Zhang N."/>
            <person name="Huang Z."/>
            <person name="Zhu Q."/>
            <person name="Feng Y."/>
            <person name="Mount A."/>
            <person name="Hedgecock D."/>
            <person name="Xu Z."/>
            <person name="Liu Y."/>
            <person name="Domazet-Loso T."/>
            <person name="Du Y."/>
            <person name="Sun X."/>
            <person name="Zhang S."/>
            <person name="Liu B."/>
            <person name="Cheng P."/>
            <person name="Jiang X."/>
            <person name="Li J."/>
            <person name="Fan D."/>
            <person name="Wang W."/>
            <person name="Fu W."/>
            <person name="Wang T."/>
            <person name="Wang B."/>
            <person name="Zhang J."/>
            <person name="Peng Z."/>
            <person name="Li Y."/>
            <person name="Li N."/>
            <person name="Wang J."/>
            <person name="Chen M."/>
            <person name="He Y."/>
            <person name="Tan F."/>
            <person name="Song X."/>
            <person name="Zheng Q."/>
            <person name="Huang R."/>
            <person name="Yang H."/>
            <person name="Du X."/>
            <person name="Chen L."/>
            <person name="Yang M."/>
            <person name="Gaffney P.M."/>
            <person name="Wang S."/>
            <person name="Luo L."/>
            <person name="She Z."/>
            <person name="Ming Y."/>
            <person name="Huang W."/>
            <person name="Zhang S."/>
            <person name="Huang B."/>
            <person name="Zhang Y."/>
            <person name="Qu T."/>
            <person name="Ni P."/>
            <person name="Miao G."/>
            <person name="Wang J."/>
            <person name="Wang Q."/>
            <person name="Steinberg C.E."/>
            <person name="Wang H."/>
            <person name="Li N."/>
            <person name="Qian L."/>
            <person name="Zhang G."/>
            <person name="Li Y."/>
            <person name="Yang H."/>
            <person name="Liu X."/>
            <person name="Wang J."/>
            <person name="Yin Y."/>
            <person name="Wang J."/>
        </authorList>
    </citation>
    <scope>NUCLEOTIDE SEQUENCE [LARGE SCALE GENOMIC DNA]</scope>
    <source>
        <strain evidence="2">05x7-T-G4-1.051#20</strain>
    </source>
</reference>
<dbReference type="EMBL" id="JH816450">
    <property type="protein sequence ID" value="EKC39663.1"/>
    <property type="molecule type" value="Genomic_DNA"/>
</dbReference>
<comment type="similarity">
    <text evidence="1">Belongs to the WSCD family.</text>
</comment>